<reference evidence="1 2" key="1">
    <citation type="journal article" date="2020" name="G3 (Bethesda)">
        <title>Improved Reference Genome for Cyclotella cryptica CCMP332, a Model for Cell Wall Morphogenesis, Salinity Adaptation, and Lipid Production in Diatoms (Bacillariophyta).</title>
        <authorList>
            <person name="Roberts W.R."/>
            <person name="Downey K.M."/>
            <person name="Ruck E.C."/>
            <person name="Traller J.C."/>
            <person name="Alverson A.J."/>
        </authorList>
    </citation>
    <scope>NUCLEOTIDE SEQUENCE [LARGE SCALE GENOMIC DNA]</scope>
    <source>
        <strain evidence="1 2">CCMP332</strain>
    </source>
</reference>
<dbReference type="Proteomes" id="UP001516023">
    <property type="component" value="Unassembled WGS sequence"/>
</dbReference>
<dbReference type="EMBL" id="JABMIG020000308">
    <property type="protein sequence ID" value="KAL3781706.1"/>
    <property type="molecule type" value="Genomic_DNA"/>
</dbReference>
<comment type="caution">
    <text evidence="1">The sequence shown here is derived from an EMBL/GenBank/DDBJ whole genome shotgun (WGS) entry which is preliminary data.</text>
</comment>
<dbReference type="AlphaFoldDB" id="A0ABD3P1L3"/>
<proteinExistence type="predicted"/>
<accession>A0ABD3P1L3</accession>
<evidence type="ECO:0000313" key="2">
    <source>
        <dbReference type="Proteomes" id="UP001516023"/>
    </source>
</evidence>
<sequence>MRLEGARGCSGVILSASSQYHTEVVVKPTYLEVPWKKQRQQAHEQLQQVSQETGRRVASIDLLLSFCSYGTTQVNVLNVREVPVLPVHEAHRQKENDPFAGFIRLSPSGTVNLLASLNNDERSISKIRPPLSSGNCESIRV</sequence>
<keyword evidence="2" id="KW-1185">Reference proteome</keyword>
<organism evidence="1 2">
    <name type="scientific">Cyclotella cryptica</name>
    <dbReference type="NCBI Taxonomy" id="29204"/>
    <lineage>
        <taxon>Eukaryota</taxon>
        <taxon>Sar</taxon>
        <taxon>Stramenopiles</taxon>
        <taxon>Ochrophyta</taxon>
        <taxon>Bacillariophyta</taxon>
        <taxon>Coscinodiscophyceae</taxon>
        <taxon>Thalassiosirophycidae</taxon>
        <taxon>Stephanodiscales</taxon>
        <taxon>Stephanodiscaceae</taxon>
        <taxon>Cyclotella</taxon>
    </lineage>
</organism>
<protein>
    <submittedName>
        <fullName evidence="1">Uncharacterized protein</fullName>
    </submittedName>
</protein>
<name>A0ABD3P1L3_9STRA</name>
<gene>
    <name evidence="1" type="ORF">HJC23_009924</name>
</gene>
<evidence type="ECO:0000313" key="1">
    <source>
        <dbReference type="EMBL" id="KAL3781706.1"/>
    </source>
</evidence>